<evidence type="ECO:0000313" key="3">
    <source>
        <dbReference type="EMBL" id="QDU66286.1"/>
    </source>
</evidence>
<dbReference type="SUPFAM" id="SSF52833">
    <property type="entry name" value="Thioredoxin-like"/>
    <property type="match status" value="1"/>
</dbReference>
<dbReference type="Gene3D" id="3.40.30.10">
    <property type="entry name" value="Glutaredoxin"/>
    <property type="match status" value="1"/>
</dbReference>
<accession>A0A518BH47</accession>
<dbReference type="PROSITE" id="PS51352">
    <property type="entry name" value="THIOREDOXIN_2"/>
    <property type="match status" value="1"/>
</dbReference>
<dbReference type="GO" id="GO:0016209">
    <property type="term" value="F:antioxidant activity"/>
    <property type="evidence" value="ECO:0007669"/>
    <property type="project" value="InterPro"/>
</dbReference>
<feature type="domain" description="Thioredoxin" evidence="2">
    <location>
        <begin position="63"/>
        <end position="215"/>
    </location>
</feature>
<dbReference type="GO" id="GO:0016491">
    <property type="term" value="F:oxidoreductase activity"/>
    <property type="evidence" value="ECO:0007669"/>
    <property type="project" value="InterPro"/>
</dbReference>
<reference evidence="3 4" key="1">
    <citation type="submission" date="2019-02" db="EMBL/GenBank/DDBJ databases">
        <title>Deep-cultivation of Planctomycetes and their phenomic and genomic characterization uncovers novel biology.</title>
        <authorList>
            <person name="Wiegand S."/>
            <person name="Jogler M."/>
            <person name="Boedeker C."/>
            <person name="Pinto D."/>
            <person name="Vollmers J."/>
            <person name="Rivas-Marin E."/>
            <person name="Kohn T."/>
            <person name="Peeters S.H."/>
            <person name="Heuer A."/>
            <person name="Rast P."/>
            <person name="Oberbeckmann S."/>
            <person name="Bunk B."/>
            <person name="Jeske O."/>
            <person name="Meyerdierks A."/>
            <person name="Storesund J.E."/>
            <person name="Kallscheuer N."/>
            <person name="Luecker S."/>
            <person name="Lage O.M."/>
            <person name="Pohl T."/>
            <person name="Merkel B.J."/>
            <person name="Hornburger P."/>
            <person name="Mueller R.-W."/>
            <person name="Bruemmer F."/>
            <person name="Labrenz M."/>
            <person name="Spormann A.M."/>
            <person name="Op den Camp H."/>
            <person name="Overmann J."/>
            <person name="Amann R."/>
            <person name="Jetten M.S.M."/>
            <person name="Mascher T."/>
            <person name="Medema M.H."/>
            <person name="Devos D.P."/>
            <person name="Kaster A.-K."/>
            <person name="Ovreas L."/>
            <person name="Rohde M."/>
            <person name="Galperin M.Y."/>
            <person name="Jogler C."/>
        </authorList>
    </citation>
    <scope>NUCLEOTIDE SEQUENCE [LARGE SCALE GENOMIC DNA]</scope>
    <source>
        <strain evidence="3 4">Pla133</strain>
    </source>
</reference>
<dbReference type="InterPro" id="IPR047262">
    <property type="entry name" value="PRX-like1"/>
</dbReference>
<proteinExistence type="predicted"/>
<sequence precursor="true">MQKHTLRATTLAAALALTLTACKSGEDAPRSAAGQVHGSSADSEALEVGSNAAPALLGEVRVAELGSAAPDFRLVDSAGVSHELSDFRGEPVVLEWVNLDCPFVKKHYGAGNMQALQERYTGEGVTWLTISSSGPGKQGHLDSAGWNAAIADQGIAATAVLLDETGIVGKAYDARTTPNMCVIDGEGRLVYRGAIDDQASPSPATLEGATNYVAVTLDALLQGNDVEPKETRSYGCGIKYAN</sequence>
<evidence type="ECO:0000259" key="2">
    <source>
        <dbReference type="PROSITE" id="PS51352"/>
    </source>
</evidence>
<dbReference type="RefSeq" id="WP_145063745.1">
    <property type="nucleotide sequence ID" value="NZ_CP036287.1"/>
</dbReference>
<feature type="chain" id="PRO_5021740044" evidence="1">
    <location>
        <begin position="24"/>
        <end position="242"/>
    </location>
</feature>
<dbReference type="Proteomes" id="UP000316921">
    <property type="component" value="Chromosome"/>
</dbReference>
<evidence type="ECO:0000313" key="4">
    <source>
        <dbReference type="Proteomes" id="UP000316921"/>
    </source>
</evidence>
<dbReference type="InterPro" id="IPR000866">
    <property type="entry name" value="AhpC/TSA"/>
</dbReference>
<dbReference type="EMBL" id="CP036287">
    <property type="protein sequence ID" value="QDU66286.1"/>
    <property type="molecule type" value="Genomic_DNA"/>
</dbReference>
<feature type="signal peptide" evidence="1">
    <location>
        <begin position="1"/>
        <end position="23"/>
    </location>
</feature>
<dbReference type="Pfam" id="PF00578">
    <property type="entry name" value="AhpC-TSA"/>
    <property type="match status" value="1"/>
</dbReference>
<dbReference type="AlphaFoldDB" id="A0A518BH47"/>
<dbReference type="PANTHER" id="PTHR43640:SF1">
    <property type="entry name" value="THIOREDOXIN-DEPENDENT PEROXIREDOXIN"/>
    <property type="match status" value="1"/>
</dbReference>
<dbReference type="PROSITE" id="PS51257">
    <property type="entry name" value="PROKAR_LIPOPROTEIN"/>
    <property type="match status" value="1"/>
</dbReference>
<protein>
    <submittedName>
        <fullName evidence="3">Thiol-disulfide oxidoreductase</fullName>
    </submittedName>
</protein>
<evidence type="ECO:0000256" key="1">
    <source>
        <dbReference type="SAM" id="SignalP"/>
    </source>
</evidence>
<dbReference type="InterPro" id="IPR036249">
    <property type="entry name" value="Thioredoxin-like_sf"/>
</dbReference>
<dbReference type="KEGG" id="pbap:Pla133_13530"/>
<name>A0A518BH47_9BACT</name>
<gene>
    <name evidence="3" type="ORF">Pla133_13530</name>
</gene>
<keyword evidence="4" id="KW-1185">Reference proteome</keyword>
<keyword evidence="1" id="KW-0732">Signal</keyword>
<dbReference type="PANTHER" id="PTHR43640">
    <property type="entry name" value="OS07G0260300 PROTEIN"/>
    <property type="match status" value="1"/>
</dbReference>
<organism evidence="3 4">
    <name type="scientific">Engelhardtia mirabilis</name>
    <dbReference type="NCBI Taxonomy" id="2528011"/>
    <lineage>
        <taxon>Bacteria</taxon>
        <taxon>Pseudomonadati</taxon>
        <taxon>Planctomycetota</taxon>
        <taxon>Planctomycetia</taxon>
        <taxon>Planctomycetia incertae sedis</taxon>
        <taxon>Engelhardtia</taxon>
    </lineage>
</organism>
<dbReference type="InterPro" id="IPR013766">
    <property type="entry name" value="Thioredoxin_domain"/>
</dbReference>